<accession>A0A8H6KM03</accession>
<name>A0A8H6KM03_9PEZI</name>
<protein>
    <submittedName>
        <fullName evidence="1">Prefoldin subunit</fullName>
    </submittedName>
</protein>
<dbReference type="EMBL" id="WIGM01000205">
    <property type="protein sequence ID" value="KAF6833977.1"/>
    <property type="molecule type" value="Genomic_DNA"/>
</dbReference>
<keyword evidence="2" id="KW-1185">Reference proteome</keyword>
<sequence>MRLPRIPRIHPTVLTRGRWAFAPPRQAFCLRRPNFCFDRTIASAPAVENTSLWQESDLDSSAPALVDHRPVIISGRRSIYADLLLARALEIYRNPDSTLSDEAVADALSLAGLKDDQLSVVTGQLVLRISSKLDRRIKDFLPDDSRWNATIDRLEERGYTEADVARWAWIMLADDADTRVYRFFSDARHKPLFVLFYLLNEAPFFSDPECYSALFDYVEKWYVGPREDAESAAGPAGADLGMTPTLFRKVLTQLAFHASRLKPYGMRQIADLAVTYIRNVPLGRSDKNKAYKMQCEVFNTALQSVTVPARESPYDNMIYNWKAVTQLLSLSSGMQPTLIIERESYRAIRQVLLALPKSEAERDTASTLSSSWPPYRILRDGMEEKAGTDEYLSRTVKAGFMMQEAGYAKEDIDLTMDILGGMAPDGSPTVQTRANYPRNIRHKQAMWAALIRTTRNAQEAWAIFLNPPKDDMVAGKEVYWELITKLVARDANPDHDNLPGDGREVFPFNDANLSEYEKSRLRPPSIQRLTWWMQQEGIGISGRSLAFLIRNAPSIWDALAYVDHSSMDGRLKKDLRWAIEKSGNLPNEVLKRPPRDVLYAFIDLLCRLQPSRPKVRRPQGVNPGRQHKFIHYAIRLAQMGWMPPKNSGRAAWTSIIACLARPRLAVSLMHSPSKVNDTHALALATEVMGKAEEHCGLNVDMLISYALVVQKAVHSRLDAWASDDHETTPEDLDFLLLYKPIEAPLPVPEAPVFRRETTDKTRWTKPKHAFTHQESEGPEAPCESVRAATVRLKTSWRILAQTGPAHNPKPNAAVEAAHIHQYMRTLAFVGEYEEMVLLIWWVIEEWLPTAEEDATICETLGLAKALCAFRAFAEPMVPEETVDALREKIESLPRGSNDGRIVLQWPADTEVDEYLPCDPSNQLLNDALVGRTLSATISRAPVPGCHVG</sequence>
<comment type="caution">
    <text evidence="1">The sequence shown here is derived from an EMBL/GenBank/DDBJ whole genome shotgun (WGS) entry which is preliminary data.</text>
</comment>
<dbReference type="Proteomes" id="UP000639643">
    <property type="component" value="Unassembled WGS sequence"/>
</dbReference>
<dbReference type="OrthoDB" id="5376140at2759"/>
<evidence type="ECO:0000313" key="1">
    <source>
        <dbReference type="EMBL" id="KAF6833977.1"/>
    </source>
</evidence>
<proteinExistence type="predicted"/>
<evidence type="ECO:0000313" key="2">
    <source>
        <dbReference type="Proteomes" id="UP000639643"/>
    </source>
</evidence>
<dbReference type="AlphaFoldDB" id="A0A8H6KM03"/>
<organism evidence="1 2">
    <name type="scientific">Colletotrichum musicola</name>
    <dbReference type="NCBI Taxonomy" id="2175873"/>
    <lineage>
        <taxon>Eukaryota</taxon>
        <taxon>Fungi</taxon>
        <taxon>Dikarya</taxon>
        <taxon>Ascomycota</taxon>
        <taxon>Pezizomycotina</taxon>
        <taxon>Sordariomycetes</taxon>
        <taxon>Hypocreomycetidae</taxon>
        <taxon>Glomerellales</taxon>
        <taxon>Glomerellaceae</taxon>
        <taxon>Colletotrichum</taxon>
        <taxon>Colletotrichum orchidearum species complex</taxon>
    </lineage>
</organism>
<gene>
    <name evidence="1" type="ORF">CMUS01_06338</name>
</gene>
<reference evidence="1" key="1">
    <citation type="journal article" date="2020" name="Phytopathology">
        <title>Genome Sequence Resources of Colletotrichum truncatum, C. plurivorum, C. musicola, and C. sojae: Four Species Pathogenic to Soybean (Glycine max).</title>
        <authorList>
            <person name="Rogerio F."/>
            <person name="Boufleur T.R."/>
            <person name="Ciampi-Guillardi M."/>
            <person name="Sukno S.A."/>
            <person name="Thon M.R."/>
            <person name="Massola Junior N.S."/>
            <person name="Baroncelli R."/>
        </authorList>
    </citation>
    <scope>NUCLEOTIDE SEQUENCE</scope>
    <source>
        <strain evidence="1">LFN0074</strain>
    </source>
</reference>